<sequence>MQPSTELALALVEDSPDGLWVVDATGVTVFANPRMAEILGRSPEEMATLPLAAALDETGPARLGRHLAEMVAGHLGRENLETMLLRRDGTPVWALISWRPLTSADGAPLGWLHRVSEHTEHKRLLDTVLDREQQLSAAQSLAHLGSWEWIISTDVVWWSDELYRIYGLDSAEFEATFDGFIRHIHPGDRPRVEASINEAFAGGDSFGWEARVLRPSGEERWVRGLGVVERDGEGAPQRMSGTAQDITDLVRADQQAAEATRRLHLLQHMAEAANQSASLAEALEHAANALDGTDGWEPMCVLVRDGDGPLVSLALPLDADTWLPEPDLELAERCWRSCLPEHAPAPDHETTHTIVAIPVKAGQGVACVIELLANEVPPDETSQELILQVADQLSRVAERERNAAELSAARDAAMEASRLKGEFLATMSHEIRTPMNGVIGLTDLLLRTQLDERQRRLADGLRGAGLTLLGLINDVLDLSKIESGKLELESEDIDIRSVFERTAAVLAGPAHEKGLELVVACHPDVPVLLNGDSLRLGQIVTNLGSNAVKFTDHGEVAIRATVAERTAESLLLRVEVSDTGIGISEEERVGLFDAFTQADRSTTRRHGGTGLGLAISQQLAHALGGEIGLDSEPGQGSTFWFTARLGVAESDRAGRPAASAYPLRGRRILVVDDNDTSRAVLEEQLTAWHTVSVAVSDATAALSEMQSAVEAKLPFDAVVLDLTLDATDGLALAARIRAAVPFAPPMVLLTRDQAVSPSQTRAAGISATLTKPVRYSELYDTLLLSVVGESKDRRTRHTRPAPPLGVRVLVVEDNAVNQLVATGLLESLGCRVDVVGNGMDAVERLRGDHGFDVVLMDCRMPILDGYDATRAVRAAEVESRVPIIAMTASALEGERERCLEAGMDDFLTKPVDPSQLARALFRWVPAARPSDAQTGNGGDVILDPERVALLGELVKDGVSFFERTRTSFLSGVDLTLAEIRTAVSDANAEATSAAAHQLKGSALNLGLVQVGAAAAAVETYAGTGSTDGIEPLISALASAVAVGVEALKAASPAVPGS</sequence>
<accession>A0A1G9YUF0</accession>
<keyword evidence="6 16" id="KW-0597">Phosphoprotein</keyword>
<evidence type="ECO:0000259" key="21">
    <source>
        <dbReference type="PROSITE" id="PS50894"/>
    </source>
</evidence>
<feature type="modified residue" description="4-aspartylphosphate" evidence="16">
    <location>
        <position position="721"/>
    </location>
</feature>
<dbReference type="CDD" id="cd17546">
    <property type="entry name" value="REC_hyHK_CKI1_RcsC-like"/>
    <property type="match status" value="1"/>
</dbReference>
<evidence type="ECO:0000256" key="15">
    <source>
        <dbReference type="PROSITE-ProRule" id="PRU00110"/>
    </source>
</evidence>
<evidence type="ECO:0000256" key="16">
    <source>
        <dbReference type="PROSITE-ProRule" id="PRU00169"/>
    </source>
</evidence>
<dbReference type="InterPro" id="IPR005467">
    <property type="entry name" value="His_kinase_dom"/>
</dbReference>
<gene>
    <name evidence="22" type="ORF">SAMN05192576_1480</name>
</gene>
<dbReference type="InterPro" id="IPR036641">
    <property type="entry name" value="HPT_dom_sf"/>
</dbReference>
<evidence type="ECO:0000259" key="18">
    <source>
        <dbReference type="PROSITE" id="PS50110"/>
    </source>
</evidence>
<feature type="domain" description="PAS" evidence="19">
    <location>
        <begin position="4"/>
        <end position="46"/>
    </location>
</feature>
<dbReference type="InterPro" id="IPR013656">
    <property type="entry name" value="PAS_4"/>
</dbReference>
<dbReference type="Gene3D" id="1.20.120.160">
    <property type="entry name" value="HPT domain"/>
    <property type="match status" value="1"/>
</dbReference>
<dbReference type="InterPro" id="IPR000014">
    <property type="entry name" value="PAS"/>
</dbReference>
<dbReference type="PROSITE" id="PS50110">
    <property type="entry name" value="RESPONSE_REGULATORY"/>
    <property type="match status" value="2"/>
</dbReference>
<dbReference type="SMART" id="SM00091">
    <property type="entry name" value="PAS"/>
    <property type="match status" value="2"/>
</dbReference>
<feature type="domain" description="PAS" evidence="19">
    <location>
        <begin position="155"/>
        <end position="203"/>
    </location>
</feature>
<dbReference type="Gene3D" id="1.10.287.130">
    <property type="match status" value="1"/>
</dbReference>
<dbReference type="SMART" id="SM00448">
    <property type="entry name" value="REC"/>
    <property type="match status" value="2"/>
</dbReference>
<dbReference type="Gene3D" id="3.40.50.2300">
    <property type="match status" value="2"/>
</dbReference>
<evidence type="ECO:0000256" key="5">
    <source>
        <dbReference type="ARBA" id="ARBA00022475"/>
    </source>
</evidence>
<dbReference type="FunFam" id="3.30.565.10:FF:000010">
    <property type="entry name" value="Sensor histidine kinase RcsC"/>
    <property type="match status" value="1"/>
</dbReference>
<dbReference type="InterPro" id="IPR011006">
    <property type="entry name" value="CheY-like_superfamily"/>
</dbReference>
<dbReference type="Pfam" id="PF08448">
    <property type="entry name" value="PAS_4"/>
    <property type="match status" value="1"/>
</dbReference>
<dbReference type="PROSITE" id="PS50112">
    <property type="entry name" value="PAS"/>
    <property type="match status" value="2"/>
</dbReference>
<comment type="similarity">
    <text evidence="3">In the N-terminal section; belongs to the phytochrome family.</text>
</comment>
<dbReference type="GO" id="GO:0005886">
    <property type="term" value="C:plasma membrane"/>
    <property type="evidence" value="ECO:0007669"/>
    <property type="project" value="UniProtKB-SubCell"/>
</dbReference>
<keyword evidence="12" id="KW-0902">Two-component regulatory system</keyword>
<dbReference type="Gene3D" id="2.10.70.100">
    <property type="match status" value="1"/>
</dbReference>
<dbReference type="CDD" id="cd00082">
    <property type="entry name" value="HisKA"/>
    <property type="match status" value="1"/>
</dbReference>
<dbReference type="RefSeq" id="WP_170254264.1">
    <property type="nucleotide sequence ID" value="NZ_BKAE01000007.1"/>
</dbReference>
<feature type="domain" description="PAC" evidence="20">
    <location>
        <begin position="206"/>
        <end position="258"/>
    </location>
</feature>
<evidence type="ECO:0000256" key="12">
    <source>
        <dbReference type="ARBA" id="ARBA00023012"/>
    </source>
</evidence>
<keyword evidence="23" id="KW-1185">Reference proteome</keyword>
<feature type="modified residue" description="Phosphohistidine" evidence="15">
    <location>
        <position position="996"/>
    </location>
</feature>
<dbReference type="PRINTS" id="PR00344">
    <property type="entry name" value="BCTRLSENSOR"/>
</dbReference>
<evidence type="ECO:0000256" key="2">
    <source>
        <dbReference type="ARBA" id="ARBA00004651"/>
    </source>
</evidence>
<keyword evidence="5" id="KW-1003">Cell membrane</keyword>
<feature type="domain" description="Histidine kinase" evidence="17">
    <location>
        <begin position="426"/>
        <end position="647"/>
    </location>
</feature>
<dbReference type="Pfam" id="PF08447">
    <property type="entry name" value="PAS_3"/>
    <property type="match status" value="1"/>
</dbReference>
<name>A0A1G9YUF0_9ACTN</name>
<reference evidence="23" key="1">
    <citation type="submission" date="2016-10" db="EMBL/GenBank/DDBJ databases">
        <authorList>
            <person name="Varghese N."/>
            <person name="Submissions S."/>
        </authorList>
    </citation>
    <scope>NUCLEOTIDE SEQUENCE [LARGE SCALE GENOMIC DNA]</scope>
    <source>
        <strain evidence="23">CGMCC 1.11147</strain>
    </source>
</reference>
<evidence type="ECO:0000256" key="1">
    <source>
        <dbReference type="ARBA" id="ARBA00000085"/>
    </source>
</evidence>
<keyword evidence="7" id="KW-0812">Transmembrane</keyword>
<keyword evidence="11" id="KW-1133">Transmembrane helix</keyword>
<evidence type="ECO:0000256" key="6">
    <source>
        <dbReference type="ARBA" id="ARBA00022553"/>
    </source>
</evidence>
<feature type="domain" description="Response regulatory" evidence="18">
    <location>
        <begin position="667"/>
        <end position="786"/>
    </location>
</feature>
<dbReference type="SUPFAM" id="SSF47226">
    <property type="entry name" value="Histidine-containing phosphotransfer domain, HPT domain"/>
    <property type="match status" value="1"/>
</dbReference>
<feature type="domain" description="Response regulatory" evidence="18">
    <location>
        <begin position="807"/>
        <end position="924"/>
    </location>
</feature>
<evidence type="ECO:0000256" key="3">
    <source>
        <dbReference type="ARBA" id="ARBA00006402"/>
    </source>
</evidence>
<feature type="modified residue" description="4-aspartylphosphate" evidence="16">
    <location>
        <position position="857"/>
    </location>
</feature>
<protein>
    <recommendedName>
        <fullName evidence="14">Circadian input-output histidine kinase CikA</fullName>
        <ecNumber evidence="4">2.7.13.3</ecNumber>
    </recommendedName>
</protein>
<dbReference type="InterPro" id="IPR004358">
    <property type="entry name" value="Sig_transdc_His_kin-like_C"/>
</dbReference>
<comment type="catalytic activity">
    <reaction evidence="1">
        <text>ATP + protein L-histidine = ADP + protein N-phospho-L-histidine.</text>
        <dbReference type="EC" id="2.7.13.3"/>
    </reaction>
</comment>
<evidence type="ECO:0000313" key="23">
    <source>
        <dbReference type="Proteomes" id="UP000199004"/>
    </source>
</evidence>
<dbReference type="Pfam" id="PF01627">
    <property type="entry name" value="Hpt"/>
    <property type="match status" value="1"/>
</dbReference>
<dbReference type="AlphaFoldDB" id="A0A1G9YUF0"/>
<dbReference type="Gene3D" id="3.30.450.40">
    <property type="match status" value="1"/>
</dbReference>
<dbReference type="InterPro" id="IPR035965">
    <property type="entry name" value="PAS-like_dom_sf"/>
</dbReference>
<dbReference type="SUPFAM" id="SSF55874">
    <property type="entry name" value="ATPase domain of HSP90 chaperone/DNA topoisomerase II/histidine kinase"/>
    <property type="match status" value="1"/>
</dbReference>
<dbReference type="PANTHER" id="PTHR45339">
    <property type="entry name" value="HYBRID SIGNAL TRANSDUCTION HISTIDINE KINASE J"/>
    <property type="match status" value="1"/>
</dbReference>
<dbReference type="Pfam" id="PF00512">
    <property type="entry name" value="HisKA"/>
    <property type="match status" value="1"/>
</dbReference>
<keyword evidence="8" id="KW-0547">Nucleotide-binding</keyword>
<dbReference type="InterPro" id="IPR013655">
    <property type="entry name" value="PAS_fold_3"/>
</dbReference>
<dbReference type="EC" id="2.7.13.3" evidence="4"/>
<dbReference type="PANTHER" id="PTHR45339:SF1">
    <property type="entry name" value="HYBRID SIGNAL TRANSDUCTION HISTIDINE KINASE J"/>
    <property type="match status" value="1"/>
</dbReference>
<dbReference type="InterPro" id="IPR008207">
    <property type="entry name" value="Sig_transdc_His_kin_Hpt_dom"/>
</dbReference>
<evidence type="ECO:0000313" key="22">
    <source>
        <dbReference type="EMBL" id="SDN12161.1"/>
    </source>
</evidence>
<feature type="domain" description="HPt" evidence="21">
    <location>
        <begin position="957"/>
        <end position="1050"/>
    </location>
</feature>
<dbReference type="SUPFAM" id="SSF55781">
    <property type="entry name" value="GAF domain-like"/>
    <property type="match status" value="1"/>
</dbReference>
<dbReference type="InterPro" id="IPR001610">
    <property type="entry name" value="PAC"/>
</dbReference>
<dbReference type="InterPro" id="IPR003661">
    <property type="entry name" value="HisK_dim/P_dom"/>
</dbReference>
<dbReference type="GO" id="GO:0000155">
    <property type="term" value="F:phosphorelay sensor kinase activity"/>
    <property type="evidence" value="ECO:0007669"/>
    <property type="project" value="InterPro"/>
</dbReference>
<keyword evidence="9" id="KW-0808">Transferase</keyword>
<dbReference type="Gene3D" id="3.30.450.20">
    <property type="entry name" value="PAS domain"/>
    <property type="match status" value="2"/>
</dbReference>
<feature type="domain" description="PAC" evidence="20">
    <location>
        <begin position="78"/>
        <end position="130"/>
    </location>
</feature>
<dbReference type="Gene3D" id="3.30.565.10">
    <property type="entry name" value="Histidine kinase-like ATPase, C-terminal domain"/>
    <property type="match status" value="1"/>
</dbReference>
<dbReference type="Proteomes" id="UP000199004">
    <property type="component" value="Unassembled WGS sequence"/>
</dbReference>
<dbReference type="InterPro" id="IPR036097">
    <property type="entry name" value="HisK_dim/P_sf"/>
</dbReference>
<proteinExistence type="inferred from homology"/>
<dbReference type="SMART" id="SM00387">
    <property type="entry name" value="HATPase_c"/>
    <property type="match status" value="1"/>
</dbReference>
<dbReference type="Pfam" id="PF02518">
    <property type="entry name" value="HATPase_c"/>
    <property type="match status" value="1"/>
</dbReference>
<evidence type="ECO:0000259" key="20">
    <source>
        <dbReference type="PROSITE" id="PS50113"/>
    </source>
</evidence>
<keyword evidence="10" id="KW-0067">ATP-binding</keyword>
<dbReference type="InterPro" id="IPR003594">
    <property type="entry name" value="HATPase_dom"/>
</dbReference>
<dbReference type="Pfam" id="PF00072">
    <property type="entry name" value="Response_reg"/>
    <property type="match status" value="2"/>
</dbReference>
<dbReference type="CDD" id="cd00130">
    <property type="entry name" value="PAS"/>
    <property type="match status" value="2"/>
</dbReference>
<dbReference type="InterPro" id="IPR000700">
    <property type="entry name" value="PAS-assoc_C"/>
</dbReference>
<dbReference type="SUPFAM" id="SSF47384">
    <property type="entry name" value="Homodimeric domain of signal transducing histidine kinase"/>
    <property type="match status" value="1"/>
</dbReference>
<dbReference type="STRING" id="1005944.SAMN05192576_1480"/>
<evidence type="ECO:0000259" key="19">
    <source>
        <dbReference type="PROSITE" id="PS50112"/>
    </source>
</evidence>
<evidence type="ECO:0000256" key="11">
    <source>
        <dbReference type="ARBA" id="ARBA00022989"/>
    </source>
</evidence>
<evidence type="ECO:0000256" key="4">
    <source>
        <dbReference type="ARBA" id="ARBA00012438"/>
    </source>
</evidence>
<dbReference type="SUPFAM" id="SSF55785">
    <property type="entry name" value="PYP-like sensor domain (PAS domain)"/>
    <property type="match status" value="2"/>
</dbReference>
<dbReference type="InterPro" id="IPR036890">
    <property type="entry name" value="HATPase_C_sf"/>
</dbReference>
<dbReference type="SMART" id="SM00388">
    <property type="entry name" value="HisKA"/>
    <property type="match status" value="1"/>
</dbReference>
<evidence type="ECO:0000256" key="8">
    <source>
        <dbReference type="ARBA" id="ARBA00022741"/>
    </source>
</evidence>
<evidence type="ECO:0000256" key="14">
    <source>
        <dbReference type="ARBA" id="ARBA00074306"/>
    </source>
</evidence>
<comment type="subcellular location">
    <subcellularLocation>
        <location evidence="2">Cell membrane</location>
        <topology evidence="2">Multi-pass membrane protein</topology>
    </subcellularLocation>
</comment>
<evidence type="ECO:0000256" key="9">
    <source>
        <dbReference type="ARBA" id="ARBA00022777"/>
    </source>
</evidence>
<dbReference type="CDD" id="cd16922">
    <property type="entry name" value="HATPase_EvgS-ArcB-TorS-like"/>
    <property type="match status" value="1"/>
</dbReference>
<keyword evidence="13" id="KW-0472">Membrane</keyword>
<dbReference type="InterPro" id="IPR029016">
    <property type="entry name" value="GAF-like_dom_sf"/>
</dbReference>
<dbReference type="EMBL" id="FNIC01000002">
    <property type="protein sequence ID" value="SDN12161.1"/>
    <property type="molecule type" value="Genomic_DNA"/>
</dbReference>
<dbReference type="SMART" id="SM00086">
    <property type="entry name" value="PAC"/>
    <property type="match status" value="2"/>
</dbReference>
<dbReference type="SUPFAM" id="SSF52172">
    <property type="entry name" value="CheY-like"/>
    <property type="match status" value="2"/>
</dbReference>
<dbReference type="PROSITE" id="PS50113">
    <property type="entry name" value="PAC"/>
    <property type="match status" value="2"/>
</dbReference>
<dbReference type="PROSITE" id="PS50894">
    <property type="entry name" value="HPT"/>
    <property type="match status" value="1"/>
</dbReference>
<dbReference type="InterPro" id="IPR001789">
    <property type="entry name" value="Sig_transdc_resp-reg_receiver"/>
</dbReference>
<evidence type="ECO:0000256" key="7">
    <source>
        <dbReference type="ARBA" id="ARBA00022692"/>
    </source>
</evidence>
<organism evidence="22 23">
    <name type="scientific">Nocardioides szechwanensis</name>
    <dbReference type="NCBI Taxonomy" id="1005944"/>
    <lineage>
        <taxon>Bacteria</taxon>
        <taxon>Bacillati</taxon>
        <taxon>Actinomycetota</taxon>
        <taxon>Actinomycetes</taxon>
        <taxon>Propionibacteriales</taxon>
        <taxon>Nocardioidaceae</taxon>
        <taxon>Nocardioides</taxon>
    </lineage>
</organism>
<evidence type="ECO:0000256" key="13">
    <source>
        <dbReference type="ARBA" id="ARBA00023136"/>
    </source>
</evidence>
<dbReference type="NCBIfam" id="TIGR00229">
    <property type="entry name" value="sensory_box"/>
    <property type="match status" value="2"/>
</dbReference>
<dbReference type="GO" id="GO:0005524">
    <property type="term" value="F:ATP binding"/>
    <property type="evidence" value="ECO:0007669"/>
    <property type="project" value="UniProtKB-KW"/>
</dbReference>
<dbReference type="PROSITE" id="PS50109">
    <property type="entry name" value="HIS_KIN"/>
    <property type="match status" value="1"/>
</dbReference>
<keyword evidence="9" id="KW-0418">Kinase</keyword>
<evidence type="ECO:0000256" key="10">
    <source>
        <dbReference type="ARBA" id="ARBA00022840"/>
    </source>
</evidence>
<evidence type="ECO:0000259" key="17">
    <source>
        <dbReference type="PROSITE" id="PS50109"/>
    </source>
</evidence>